<protein>
    <submittedName>
        <fullName evidence="4">PEP-CTERM sorting domain-containing protein</fullName>
    </submittedName>
</protein>
<comment type="caution">
    <text evidence="4">The sequence shown here is derived from an EMBL/GenBank/DDBJ whole genome shotgun (WGS) entry which is preliminary data.</text>
</comment>
<keyword evidence="5" id="KW-1185">Reference proteome</keyword>
<evidence type="ECO:0000256" key="1">
    <source>
        <dbReference type="SAM" id="MobiDB-lite"/>
    </source>
</evidence>
<name>A0A6C2CRY5_9RHOO</name>
<sequence>MRSKRRPRRQAPNEHTRHDPKMKIHHSRSLAMLLVALFGASAAHAASSWNFTGAGAETGANAFGNTRSYSASSGDGNVAVSAWSNTKNNGASLNAYIESAYLGVYSGGLGSTNRDAGSSAGDSNEGTIQNSSSPGHTMDNSARNDSMLFDFGAGKSAQLKSVTVGWWYNDSDIMVLAYTGTGTPTFTSANQGYSNLLASGWSMVKSGTGGAQANYLNAAGGAAAQSTNTATYVPLAVNDLNISARYWLIGALNTIVQALPAGVSDTKRDYVKIAAMSVSYSQVPEPSSIVLAGAALAGVVALRRRRTPS</sequence>
<feature type="region of interest" description="Disordered" evidence="1">
    <location>
        <begin position="113"/>
        <end position="139"/>
    </location>
</feature>
<evidence type="ECO:0000256" key="2">
    <source>
        <dbReference type="SAM" id="SignalP"/>
    </source>
</evidence>
<dbReference type="NCBIfam" id="TIGR02595">
    <property type="entry name" value="PEP_CTERM"/>
    <property type="match status" value="1"/>
</dbReference>
<dbReference type="InterPro" id="IPR049672">
    <property type="entry name" value="Xrt_dep_XDP1"/>
</dbReference>
<dbReference type="Pfam" id="PF07589">
    <property type="entry name" value="PEP-CTERM"/>
    <property type="match status" value="1"/>
</dbReference>
<organism evidence="4 5">
    <name type="scientific">Zoogloea oleivorans</name>
    <dbReference type="NCBI Taxonomy" id="1552750"/>
    <lineage>
        <taxon>Bacteria</taxon>
        <taxon>Pseudomonadati</taxon>
        <taxon>Pseudomonadota</taxon>
        <taxon>Betaproteobacteria</taxon>
        <taxon>Rhodocyclales</taxon>
        <taxon>Zoogloeaceae</taxon>
        <taxon>Zoogloea</taxon>
    </lineage>
</organism>
<dbReference type="OrthoDB" id="8544832at2"/>
<dbReference type="EMBL" id="SDKK01000012">
    <property type="protein sequence ID" value="TYC56025.1"/>
    <property type="molecule type" value="Genomic_DNA"/>
</dbReference>
<dbReference type="InterPro" id="IPR013424">
    <property type="entry name" value="Ice-binding_C"/>
</dbReference>
<evidence type="ECO:0000313" key="5">
    <source>
        <dbReference type="Proteomes" id="UP000389128"/>
    </source>
</evidence>
<dbReference type="NCBIfam" id="NF041927">
    <property type="entry name" value="Xrt_dep_XDP1"/>
    <property type="match status" value="1"/>
</dbReference>
<accession>A0A6C2CRY5</accession>
<gene>
    <name evidence="4" type="ORF">ETQ85_14135</name>
</gene>
<reference evidence="4 5" key="1">
    <citation type="submission" date="2019-01" db="EMBL/GenBank/DDBJ databases">
        <title>Zoogloea oleivorans genome sequencing and assembly.</title>
        <authorList>
            <person name="Tancsics A."/>
            <person name="Farkas M."/>
            <person name="Kriszt B."/>
            <person name="Maroti G."/>
            <person name="Horvath B."/>
        </authorList>
    </citation>
    <scope>NUCLEOTIDE SEQUENCE [LARGE SCALE GENOMIC DNA]</scope>
    <source>
        <strain evidence="4 5">Buc</strain>
    </source>
</reference>
<evidence type="ECO:0000259" key="3">
    <source>
        <dbReference type="Pfam" id="PF07589"/>
    </source>
</evidence>
<dbReference type="AlphaFoldDB" id="A0A6C2CRY5"/>
<evidence type="ECO:0000313" key="4">
    <source>
        <dbReference type="EMBL" id="TYC56025.1"/>
    </source>
</evidence>
<dbReference type="Proteomes" id="UP000389128">
    <property type="component" value="Unassembled WGS sequence"/>
</dbReference>
<feature type="chain" id="PRO_5025582935" evidence="2">
    <location>
        <begin position="46"/>
        <end position="309"/>
    </location>
</feature>
<feature type="region of interest" description="Disordered" evidence="1">
    <location>
        <begin position="1"/>
        <end position="24"/>
    </location>
</feature>
<feature type="compositionally biased region" description="Basic and acidic residues" evidence="1">
    <location>
        <begin position="11"/>
        <end position="22"/>
    </location>
</feature>
<keyword evidence="2" id="KW-0732">Signal</keyword>
<feature type="signal peptide" evidence="2">
    <location>
        <begin position="1"/>
        <end position="45"/>
    </location>
</feature>
<proteinExistence type="predicted"/>
<feature type="domain" description="Ice-binding protein C-terminal" evidence="3">
    <location>
        <begin position="282"/>
        <end position="305"/>
    </location>
</feature>